<name>A0ABV5NMF4_9ACTN</name>
<dbReference type="SUPFAM" id="SSF46785">
    <property type="entry name" value="Winged helix' DNA-binding domain"/>
    <property type="match status" value="1"/>
</dbReference>
<evidence type="ECO:0000259" key="5">
    <source>
        <dbReference type="PROSITE" id="PS50949"/>
    </source>
</evidence>
<keyword evidence="1" id="KW-0805">Transcription regulation</keyword>
<dbReference type="InterPro" id="IPR008920">
    <property type="entry name" value="TF_FadR/GntR_C"/>
</dbReference>
<dbReference type="Pfam" id="PF07729">
    <property type="entry name" value="FCD"/>
    <property type="match status" value="1"/>
</dbReference>
<sequence length="230" mass="25122">MFSGSPPTRAESLATDIESMIDARGLGPGDLIGTMDHFRDLSGYGRATISEAARLLSDRGTVEIRPGRNGGLFVAAPNPIVRLRHTLLSVRSLPTTVADAIAVRDSLEPLIALDAARHRTKQDITALRRHLTALRRATADRGRFMRANWSLHERIADITPNHLAKAVYLTMTRCIADLSDNATPDSTTDPTTYLHHRVEVHAELVEAIASGDTARTTTAVKRHQEAWPGP</sequence>
<feature type="region of interest" description="Disordered" evidence="4">
    <location>
        <begin position="211"/>
        <end position="230"/>
    </location>
</feature>
<dbReference type="InterPro" id="IPR036390">
    <property type="entry name" value="WH_DNA-bd_sf"/>
</dbReference>
<dbReference type="InterPro" id="IPR000524">
    <property type="entry name" value="Tscrpt_reg_HTH_GntR"/>
</dbReference>
<dbReference type="SUPFAM" id="SSF48008">
    <property type="entry name" value="GntR ligand-binding domain-like"/>
    <property type="match status" value="1"/>
</dbReference>
<organism evidence="6 7">
    <name type="scientific">Nonomuraea salmonea</name>
    <dbReference type="NCBI Taxonomy" id="46181"/>
    <lineage>
        <taxon>Bacteria</taxon>
        <taxon>Bacillati</taxon>
        <taxon>Actinomycetota</taxon>
        <taxon>Actinomycetes</taxon>
        <taxon>Streptosporangiales</taxon>
        <taxon>Streptosporangiaceae</taxon>
        <taxon>Nonomuraea</taxon>
    </lineage>
</organism>
<comment type="caution">
    <text evidence="6">The sequence shown here is derived from an EMBL/GenBank/DDBJ whole genome shotgun (WGS) entry which is preliminary data.</text>
</comment>
<evidence type="ECO:0000256" key="4">
    <source>
        <dbReference type="SAM" id="MobiDB-lite"/>
    </source>
</evidence>
<dbReference type="Gene3D" id="1.10.10.10">
    <property type="entry name" value="Winged helix-like DNA-binding domain superfamily/Winged helix DNA-binding domain"/>
    <property type="match status" value="1"/>
</dbReference>
<evidence type="ECO:0000313" key="7">
    <source>
        <dbReference type="Proteomes" id="UP001589568"/>
    </source>
</evidence>
<keyword evidence="7" id="KW-1185">Reference proteome</keyword>
<accession>A0ABV5NMF4</accession>
<keyword evidence="3" id="KW-0804">Transcription</keyword>
<evidence type="ECO:0000256" key="3">
    <source>
        <dbReference type="ARBA" id="ARBA00023163"/>
    </source>
</evidence>
<proteinExistence type="predicted"/>
<dbReference type="PANTHER" id="PTHR43537">
    <property type="entry name" value="TRANSCRIPTIONAL REGULATOR, GNTR FAMILY"/>
    <property type="match status" value="1"/>
</dbReference>
<evidence type="ECO:0000256" key="2">
    <source>
        <dbReference type="ARBA" id="ARBA00023125"/>
    </source>
</evidence>
<protein>
    <submittedName>
        <fullName evidence="6">FadR/GntR family transcriptional regulator</fullName>
    </submittedName>
</protein>
<evidence type="ECO:0000256" key="1">
    <source>
        <dbReference type="ARBA" id="ARBA00023015"/>
    </source>
</evidence>
<reference evidence="6 7" key="1">
    <citation type="submission" date="2024-09" db="EMBL/GenBank/DDBJ databases">
        <authorList>
            <person name="Sun Q."/>
            <person name="Mori K."/>
        </authorList>
    </citation>
    <scope>NUCLEOTIDE SEQUENCE [LARGE SCALE GENOMIC DNA]</scope>
    <source>
        <strain evidence="6 7">JCM 3324</strain>
    </source>
</reference>
<dbReference type="PROSITE" id="PS50949">
    <property type="entry name" value="HTH_GNTR"/>
    <property type="match status" value="1"/>
</dbReference>
<evidence type="ECO:0000313" key="6">
    <source>
        <dbReference type="EMBL" id="MFB9471493.1"/>
    </source>
</evidence>
<dbReference type="Proteomes" id="UP001589568">
    <property type="component" value="Unassembled WGS sequence"/>
</dbReference>
<dbReference type="PANTHER" id="PTHR43537:SF5">
    <property type="entry name" value="UXU OPERON TRANSCRIPTIONAL REGULATOR"/>
    <property type="match status" value="1"/>
</dbReference>
<dbReference type="SMART" id="SM00895">
    <property type="entry name" value="FCD"/>
    <property type="match status" value="1"/>
</dbReference>
<gene>
    <name evidence="6" type="ORF">ACFFR3_18375</name>
</gene>
<keyword evidence="2" id="KW-0238">DNA-binding</keyword>
<dbReference type="RefSeq" id="WP_379483502.1">
    <property type="nucleotide sequence ID" value="NZ_JBHMCF010000013.1"/>
</dbReference>
<dbReference type="EMBL" id="JBHMCF010000013">
    <property type="protein sequence ID" value="MFB9471493.1"/>
    <property type="molecule type" value="Genomic_DNA"/>
</dbReference>
<dbReference type="InterPro" id="IPR011711">
    <property type="entry name" value="GntR_C"/>
</dbReference>
<dbReference type="InterPro" id="IPR036388">
    <property type="entry name" value="WH-like_DNA-bd_sf"/>
</dbReference>
<dbReference type="Gene3D" id="1.20.120.530">
    <property type="entry name" value="GntR ligand-binding domain-like"/>
    <property type="match status" value="1"/>
</dbReference>
<feature type="domain" description="HTH gntR-type" evidence="5">
    <location>
        <begin position="7"/>
        <end position="77"/>
    </location>
</feature>